<dbReference type="Gene3D" id="3.30.565.10">
    <property type="entry name" value="Histidine kinase-like ATPase, C-terminal domain"/>
    <property type="match status" value="1"/>
</dbReference>
<evidence type="ECO:0000313" key="10">
    <source>
        <dbReference type="EMBL" id="QCT01512.1"/>
    </source>
</evidence>
<accession>A0A4P8XGD7</accession>
<evidence type="ECO:0000256" key="4">
    <source>
        <dbReference type="ARBA" id="ARBA00022741"/>
    </source>
</evidence>
<keyword evidence="8" id="KW-0472">Membrane</keyword>
<dbReference type="Pfam" id="PF02518">
    <property type="entry name" value="HATPase_c"/>
    <property type="match status" value="1"/>
</dbReference>
<dbReference type="GO" id="GO:0005524">
    <property type="term" value="F:ATP binding"/>
    <property type="evidence" value="ECO:0007669"/>
    <property type="project" value="UniProtKB-KW"/>
</dbReference>
<evidence type="ECO:0000313" key="11">
    <source>
        <dbReference type="Proteomes" id="UP000300879"/>
    </source>
</evidence>
<gene>
    <name evidence="10" type="ORF">E6C60_0791</name>
</gene>
<reference evidence="10 11" key="1">
    <citation type="submission" date="2019-05" db="EMBL/GenBank/DDBJ databases">
        <authorList>
            <person name="Chen C."/>
        </authorList>
    </citation>
    <scope>NUCLEOTIDE SEQUENCE [LARGE SCALE GENOMIC DNA]</scope>
    <source>
        <strain evidence="10 11">HB172198</strain>
    </source>
</reference>
<sequence length="590" mass="67601">MNTKQLKIYNILTKLGLTRTRVQLFMCFVFIMILILWIAGWLTYHTTLPIIERNTVRIVENSAAQTQKHVEALFGETNTISLQFTMDSRVQDILEQASQNAEIGISDKLNVRPIIIKYTAFSQNIHSIDIYSEKGSLYPVESLALQARIGSTAYNQLKQSAGEAIWLGADPLDSNYLLSVRRIRLQHNGQFAGYLVVRTFNTVLTQVRTEQSSEELLLLFDQQDRLVYTSMEPISSIEMEELKGKETVLIRNRSYKPVIKSSNMTGWSLVILTPMDQITAAIHALKKSLLWSGLVTGVLLIILSLILSSKMIQSLYSIRKIMHKARNGKPMINDKIYFNKEVNELNQSYNKMAADIDQLIHTVYEKEIYRSQSELKALHAQIHPHFLYNTLEVVNWMLREKGQDDSADVIVDLSQLFRYSIKAPEWVALKDEVDHVRSYLRIMQLRIKRLEFNLIQDPEVSECIIPKLILQPIIENAIKYGIEPMRKQCILTIIIEKQNAELKEDAEPEELLVIKIHDNGKGINEDKLAQIRSSLYDTNINLFNGESGIGLTNVHHRLQSLYGHRYGLEINSKADEGTCVSIVIPLNKFK</sequence>
<keyword evidence="5 10" id="KW-0418">Kinase</keyword>
<evidence type="ECO:0000256" key="5">
    <source>
        <dbReference type="ARBA" id="ARBA00022777"/>
    </source>
</evidence>
<dbReference type="AlphaFoldDB" id="A0A4P8XGD7"/>
<dbReference type="InterPro" id="IPR004358">
    <property type="entry name" value="Sig_transdc_His_kin-like_C"/>
</dbReference>
<dbReference type="KEGG" id="palo:E6C60_0791"/>
<dbReference type="GO" id="GO:0016020">
    <property type="term" value="C:membrane"/>
    <property type="evidence" value="ECO:0007669"/>
    <property type="project" value="InterPro"/>
</dbReference>
<evidence type="ECO:0000256" key="3">
    <source>
        <dbReference type="ARBA" id="ARBA00022679"/>
    </source>
</evidence>
<keyword evidence="8" id="KW-0812">Transmembrane</keyword>
<dbReference type="InterPro" id="IPR003594">
    <property type="entry name" value="HATPase_dom"/>
</dbReference>
<dbReference type="GO" id="GO:0000155">
    <property type="term" value="F:phosphorelay sensor kinase activity"/>
    <property type="evidence" value="ECO:0007669"/>
    <property type="project" value="InterPro"/>
</dbReference>
<evidence type="ECO:0000256" key="1">
    <source>
        <dbReference type="ARBA" id="ARBA00000085"/>
    </source>
</evidence>
<protein>
    <recommendedName>
        <fullName evidence="2">histidine kinase</fullName>
        <ecNumber evidence="2">2.7.13.3</ecNumber>
    </recommendedName>
</protein>
<feature type="domain" description="Histidine kinase" evidence="9">
    <location>
        <begin position="469"/>
        <end position="588"/>
    </location>
</feature>
<dbReference type="InterPro" id="IPR050640">
    <property type="entry name" value="Bact_2-comp_sensor_kinase"/>
</dbReference>
<dbReference type="Pfam" id="PF06580">
    <property type="entry name" value="His_kinase"/>
    <property type="match status" value="1"/>
</dbReference>
<proteinExistence type="predicted"/>
<keyword evidence="11" id="KW-1185">Reference proteome</keyword>
<dbReference type="SUPFAM" id="SSF55874">
    <property type="entry name" value="ATPase domain of HSP90 chaperone/DNA topoisomerase II/histidine kinase"/>
    <property type="match status" value="1"/>
</dbReference>
<dbReference type="PANTHER" id="PTHR34220:SF7">
    <property type="entry name" value="SENSOR HISTIDINE KINASE YPDA"/>
    <property type="match status" value="1"/>
</dbReference>
<keyword evidence="4" id="KW-0547">Nucleotide-binding</keyword>
<dbReference type="PANTHER" id="PTHR34220">
    <property type="entry name" value="SENSOR HISTIDINE KINASE YPDA"/>
    <property type="match status" value="1"/>
</dbReference>
<keyword evidence="8" id="KW-1133">Transmembrane helix</keyword>
<keyword evidence="6" id="KW-0067">ATP-binding</keyword>
<feature type="transmembrane region" description="Helical" evidence="8">
    <location>
        <begin position="21"/>
        <end position="44"/>
    </location>
</feature>
<evidence type="ECO:0000256" key="7">
    <source>
        <dbReference type="ARBA" id="ARBA00023012"/>
    </source>
</evidence>
<dbReference type="EC" id="2.7.13.3" evidence="2"/>
<evidence type="ECO:0000259" key="9">
    <source>
        <dbReference type="PROSITE" id="PS50109"/>
    </source>
</evidence>
<dbReference type="RefSeq" id="WP_175415181.1">
    <property type="nucleotide sequence ID" value="NZ_CP040396.1"/>
</dbReference>
<dbReference type="PROSITE" id="PS50109">
    <property type="entry name" value="HIS_KIN"/>
    <property type="match status" value="1"/>
</dbReference>
<dbReference type="PRINTS" id="PR00344">
    <property type="entry name" value="BCTRLSENSOR"/>
</dbReference>
<keyword evidence="3" id="KW-0808">Transferase</keyword>
<dbReference type="InterPro" id="IPR036890">
    <property type="entry name" value="HATPase_C_sf"/>
</dbReference>
<evidence type="ECO:0000256" key="2">
    <source>
        <dbReference type="ARBA" id="ARBA00012438"/>
    </source>
</evidence>
<dbReference type="EMBL" id="CP040396">
    <property type="protein sequence ID" value="QCT01512.1"/>
    <property type="molecule type" value="Genomic_DNA"/>
</dbReference>
<dbReference type="InterPro" id="IPR010559">
    <property type="entry name" value="Sig_transdc_His_kin_internal"/>
</dbReference>
<dbReference type="InterPro" id="IPR005467">
    <property type="entry name" value="His_kinase_dom"/>
</dbReference>
<organism evidence="10 11">
    <name type="scientific">Paenibacillus algicola</name>
    <dbReference type="NCBI Taxonomy" id="2565926"/>
    <lineage>
        <taxon>Bacteria</taxon>
        <taxon>Bacillati</taxon>
        <taxon>Bacillota</taxon>
        <taxon>Bacilli</taxon>
        <taxon>Bacillales</taxon>
        <taxon>Paenibacillaceae</taxon>
        <taxon>Paenibacillus</taxon>
    </lineage>
</organism>
<evidence type="ECO:0000256" key="8">
    <source>
        <dbReference type="SAM" id="Phobius"/>
    </source>
</evidence>
<comment type="catalytic activity">
    <reaction evidence="1">
        <text>ATP + protein L-histidine = ADP + protein N-phospho-L-histidine.</text>
        <dbReference type="EC" id="2.7.13.3"/>
    </reaction>
</comment>
<feature type="transmembrane region" description="Helical" evidence="8">
    <location>
        <begin position="289"/>
        <end position="312"/>
    </location>
</feature>
<dbReference type="Gene3D" id="6.10.340.10">
    <property type="match status" value="1"/>
</dbReference>
<name>A0A4P8XGD7_9BACL</name>
<dbReference type="Proteomes" id="UP000300879">
    <property type="component" value="Chromosome"/>
</dbReference>
<keyword evidence="7" id="KW-0902">Two-component regulatory system</keyword>
<evidence type="ECO:0000256" key="6">
    <source>
        <dbReference type="ARBA" id="ARBA00022840"/>
    </source>
</evidence>
<dbReference type="SMART" id="SM00387">
    <property type="entry name" value="HATPase_c"/>
    <property type="match status" value="1"/>
</dbReference>